<evidence type="ECO:0000313" key="1">
    <source>
        <dbReference type="EMBL" id="UWX05593.1"/>
    </source>
</evidence>
<keyword evidence="2" id="KW-1185">Reference proteome</keyword>
<sequence>MGLLEVLKNKKVHYLYHANTVVTAITFLENNGLYSRQAVEDKGLFQTPQVSDETDKFFGVYNDIFFDSCDIHARASKVNSYGPVLFVYHVDLLSNYLAHVAITKSNPLYWKAATTENEKYFQNIEEIMQDFNYGTFAQHITIRNIGYIGFSFLSKIIFDSYEVEKLNQRQYNIWKNAYNKLNILCSEKNIEFGLRNCFSCCQCHENFNEEHFLTGSD</sequence>
<organism evidence="1 2">
    <name type="scientific">Taurinivorans muris</name>
    <dbReference type="NCBI Taxonomy" id="2787751"/>
    <lineage>
        <taxon>Bacteria</taxon>
        <taxon>Pseudomonadati</taxon>
        <taxon>Thermodesulfobacteriota</taxon>
        <taxon>Desulfovibrionia</taxon>
        <taxon>Desulfovibrionales</taxon>
        <taxon>Desulfovibrionaceae</taxon>
        <taxon>Taurinivorans</taxon>
    </lineage>
</organism>
<protein>
    <recommendedName>
        <fullName evidence="3">DUF4433 domain-containing protein</fullName>
    </recommendedName>
</protein>
<dbReference type="EMBL" id="CP065938">
    <property type="protein sequence ID" value="UWX05593.1"/>
    <property type="molecule type" value="Genomic_DNA"/>
</dbReference>
<dbReference type="RefSeq" id="WP_334315178.1">
    <property type="nucleotide sequence ID" value="NZ_CP065938.1"/>
</dbReference>
<name>A0ABY5Y0R9_9BACT</name>
<accession>A0ABY5Y0R9</accession>
<evidence type="ECO:0008006" key="3">
    <source>
        <dbReference type="Google" id="ProtNLM"/>
    </source>
</evidence>
<reference evidence="1" key="1">
    <citation type="submission" date="2020-12" db="EMBL/GenBank/DDBJ databases">
        <title>Taurinivorans muris gen. nov., sp. nov., fundamental and realized metabolic niche of a ubiquitous sulfidogenic bacterium in the murine intestine.</title>
        <authorList>
            <person name="Ye H."/>
            <person name="Hanson B.T."/>
            <person name="Loy A."/>
        </authorList>
    </citation>
    <scope>NUCLEOTIDE SEQUENCE</scope>
    <source>
        <strain evidence="1">LT0009</strain>
    </source>
</reference>
<proteinExistence type="predicted"/>
<dbReference type="Proteomes" id="UP001058120">
    <property type="component" value="Chromosome"/>
</dbReference>
<evidence type="ECO:0000313" key="2">
    <source>
        <dbReference type="Proteomes" id="UP001058120"/>
    </source>
</evidence>
<gene>
    <name evidence="1" type="ORF">JBF11_09125</name>
</gene>